<keyword evidence="1" id="KW-0472">Membrane</keyword>
<dbReference type="EMBL" id="CP099468">
    <property type="protein sequence ID" value="USQ85748.1"/>
    <property type="molecule type" value="Genomic_DNA"/>
</dbReference>
<keyword evidence="3" id="KW-1185">Reference proteome</keyword>
<feature type="transmembrane region" description="Helical" evidence="1">
    <location>
        <begin position="6"/>
        <end position="28"/>
    </location>
</feature>
<protein>
    <recommendedName>
        <fullName evidence="4">Secreted protein</fullName>
    </recommendedName>
</protein>
<organism evidence="2 3">
    <name type="scientific">Streptomyces phaeoluteigriseus</name>
    <dbReference type="NCBI Taxonomy" id="114686"/>
    <lineage>
        <taxon>Bacteria</taxon>
        <taxon>Bacillati</taxon>
        <taxon>Actinomycetota</taxon>
        <taxon>Actinomycetes</taxon>
        <taxon>Kitasatosporales</taxon>
        <taxon>Streptomycetaceae</taxon>
        <taxon>Streptomyces</taxon>
        <taxon>Streptomyces aurantiacus group</taxon>
    </lineage>
</organism>
<dbReference type="RefSeq" id="WP_252550997.1">
    <property type="nucleotide sequence ID" value="NZ_CP099468.1"/>
</dbReference>
<keyword evidence="1" id="KW-1133">Transmembrane helix</keyword>
<evidence type="ECO:0000313" key="2">
    <source>
        <dbReference type="EMBL" id="USQ85748.1"/>
    </source>
</evidence>
<proteinExistence type="predicted"/>
<evidence type="ECO:0000256" key="1">
    <source>
        <dbReference type="SAM" id="Phobius"/>
    </source>
</evidence>
<evidence type="ECO:0008006" key="4">
    <source>
        <dbReference type="Google" id="ProtNLM"/>
    </source>
</evidence>
<dbReference type="Proteomes" id="UP001056374">
    <property type="component" value="Chromosome"/>
</dbReference>
<sequence>MNTDLLVGVIALLGTFVGAAAAFTGVVYQQRHQARLVREERRDVLAEKAVDTLIMELEKVKFFVGTWPDDAMTPEHAEHLFGHIAELRLAALRVPHEELRESIEAACVLAFGNERSFREHIGFHENRLLMKSMCHEAQRCLGAYLRQEPLPQTQFLWRAHSFAQSMYTIPDTR</sequence>
<gene>
    <name evidence="2" type="ORF">NFX46_19475</name>
</gene>
<accession>A0ABY4Z9N8</accession>
<reference evidence="2" key="1">
    <citation type="submission" date="2022-06" db="EMBL/GenBank/DDBJ databases">
        <title>Complete genome sequence of soil microorganisms Streptomyces sp. Qhu-M197 isolated from Alpine meadows habitats on the Tibetan Plateau.</title>
        <authorList>
            <person name="Zhang B."/>
            <person name="Xiang X."/>
            <person name="Fan J."/>
        </authorList>
    </citation>
    <scope>NUCLEOTIDE SEQUENCE</scope>
    <source>
        <strain evidence="2">Qhu-M197</strain>
    </source>
</reference>
<keyword evidence="1" id="KW-0812">Transmembrane</keyword>
<evidence type="ECO:0000313" key="3">
    <source>
        <dbReference type="Proteomes" id="UP001056374"/>
    </source>
</evidence>
<name>A0ABY4Z9N8_9ACTN</name>